<keyword evidence="2" id="KW-1185">Reference proteome</keyword>
<dbReference type="InterPro" id="IPR027417">
    <property type="entry name" value="P-loop_NTPase"/>
</dbReference>
<evidence type="ECO:0000313" key="1">
    <source>
        <dbReference type="EMBL" id="QXJ20238.1"/>
    </source>
</evidence>
<dbReference type="InterPro" id="IPR040632">
    <property type="entry name" value="Sulfotransfer_4"/>
</dbReference>
<dbReference type="PANTHER" id="PTHR36978">
    <property type="entry name" value="P-LOOP CONTAINING NUCLEOTIDE TRIPHOSPHATE HYDROLASE"/>
    <property type="match status" value="1"/>
</dbReference>
<protein>
    <submittedName>
        <fullName evidence="1">Sulfotransferase family protein</fullName>
    </submittedName>
</protein>
<dbReference type="Pfam" id="PF17784">
    <property type="entry name" value="Sulfotransfer_4"/>
    <property type="match status" value="1"/>
</dbReference>
<dbReference type="SUPFAM" id="SSF52540">
    <property type="entry name" value="P-loop containing nucleoside triphosphate hydrolases"/>
    <property type="match status" value="1"/>
</dbReference>
<gene>
    <name evidence="1" type="ORF">AGRA3207_000914</name>
</gene>
<accession>A0ABX8QNR0</accession>
<dbReference type="Gene3D" id="3.40.50.300">
    <property type="entry name" value="P-loop containing nucleotide triphosphate hydrolases"/>
    <property type="match status" value="1"/>
</dbReference>
<organism evidence="1 2">
    <name type="scientific">Actinomadura graeca</name>
    <dbReference type="NCBI Taxonomy" id="2750812"/>
    <lineage>
        <taxon>Bacteria</taxon>
        <taxon>Bacillati</taxon>
        <taxon>Actinomycetota</taxon>
        <taxon>Actinomycetes</taxon>
        <taxon>Streptosporangiales</taxon>
        <taxon>Thermomonosporaceae</taxon>
        <taxon>Actinomadura</taxon>
    </lineage>
</organism>
<name>A0ABX8QNR0_9ACTN</name>
<dbReference type="PANTHER" id="PTHR36978:SF4">
    <property type="entry name" value="P-LOOP CONTAINING NUCLEOSIDE TRIPHOSPHATE HYDROLASE PROTEIN"/>
    <property type="match status" value="1"/>
</dbReference>
<dbReference type="EMBL" id="CP059572">
    <property type="protein sequence ID" value="QXJ20238.1"/>
    <property type="molecule type" value="Genomic_DNA"/>
</dbReference>
<sequence>MARPLSVRRLPGAADRRTTVVSTTKLGGADESPIRTAGRDHGVKVIGAGFGRTGTASLRAALETLGLGPCYHMHVVIDEPFRVGHWFDIGEGRPPDWDEVFAGFRSTVDWPAAAYWRELAAHYPDAKVVLTVRDPERWYESADATIFARERARQGRRPLRHRVLQRLAERRSPGVALYPRMHKAIISDGVFGGRAGDRAHAIEVFRRHTEEVKAAIPPGRLLVYEVREGWEPLCAFLGVPVPDEPFPRVNDREEFRRGRSRRLLRLILGRRSGVHAAS</sequence>
<dbReference type="Proteomes" id="UP001049518">
    <property type="component" value="Chromosome"/>
</dbReference>
<proteinExistence type="predicted"/>
<evidence type="ECO:0000313" key="2">
    <source>
        <dbReference type="Proteomes" id="UP001049518"/>
    </source>
</evidence>
<reference evidence="1" key="1">
    <citation type="submission" date="2020-07" db="EMBL/GenBank/DDBJ databases">
        <authorList>
            <person name="Tarantini F.S."/>
            <person name="Hong K.W."/>
            <person name="Chan K.G."/>
        </authorList>
    </citation>
    <scope>NUCLEOTIDE SEQUENCE</scope>
    <source>
        <strain evidence="1">32-07</strain>
    </source>
</reference>